<dbReference type="GO" id="GO:0006303">
    <property type="term" value="P:double-strand break repair via nonhomologous end joining"/>
    <property type="evidence" value="ECO:0007669"/>
    <property type="project" value="TreeGrafter"/>
</dbReference>
<dbReference type="Gene3D" id="1.10.150.20">
    <property type="entry name" value="5' to 3' exonuclease, C-terminal subdomain"/>
    <property type="match status" value="1"/>
</dbReference>
<feature type="binding site" evidence="14">
    <location>
        <position position="330"/>
    </location>
    <ligand>
        <name>Mg(2+)</name>
        <dbReference type="ChEBI" id="CHEBI:18420"/>
    </ligand>
</feature>
<dbReference type="Gene3D" id="3.40.50.10190">
    <property type="entry name" value="BRCT domain"/>
    <property type="match status" value="1"/>
</dbReference>
<evidence type="ECO:0000256" key="12">
    <source>
        <dbReference type="ARBA" id="ARBA00071509"/>
    </source>
</evidence>
<dbReference type="FunFam" id="1.10.150.20:FF:000010">
    <property type="entry name" value="DNA polymerase lambda"/>
    <property type="match status" value="1"/>
</dbReference>
<dbReference type="InterPro" id="IPR029398">
    <property type="entry name" value="PolB_thumb"/>
</dbReference>
<keyword evidence="9" id="KW-0233">DNA recombination</keyword>
<dbReference type="FunFam" id="3.30.210.10:FF:000004">
    <property type="entry name" value="DNA-directed DNA/RNA polymerase mu"/>
    <property type="match status" value="1"/>
</dbReference>
<evidence type="ECO:0000256" key="11">
    <source>
        <dbReference type="ARBA" id="ARBA00054461"/>
    </source>
</evidence>
<dbReference type="SUPFAM" id="SSF81301">
    <property type="entry name" value="Nucleotidyltransferase"/>
    <property type="match status" value="1"/>
</dbReference>
<evidence type="ECO:0000256" key="8">
    <source>
        <dbReference type="ARBA" id="ARBA00022842"/>
    </source>
</evidence>
<comment type="subcellular location">
    <subcellularLocation>
        <location evidence="2 13">Nucleus</location>
    </subcellularLocation>
</comment>
<keyword evidence="6 13" id="KW-0548">Nucleotidyltransferase</keyword>
<dbReference type="InterPro" id="IPR010996">
    <property type="entry name" value="HHH_MUS81"/>
</dbReference>
<evidence type="ECO:0000256" key="4">
    <source>
        <dbReference type="ARBA" id="ARBA00022553"/>
    </source>
</evidence>
<keyword evidence="10 13" id="KW-0539">Nucleus</keyword>
<comment type="similarity">
    <text evidence="3 13">Belongs to the DNA polymerase type-X family.</text>
</comment>
<protein>
    <recommendedName>
        <fullName evidence="12 13">DNA-directed DNA/RNA polymerase mu</fullName>
        <ecNumber evidence="13">2.7.7.7</ecNumber>
    </recommendedName>
</protein>
<dbReference type="GO" id="GO:0046872">
    <property type="term" value="F:metal ion binding"/>
    <property type="evidence" value="ECO:0007669"/>
    <property type="project" value="UniProtKB-UniRule"/>
</dbReference>
<keyword evidence="4" id="KW-0597">Phosphoprotein</keyword>
<dbReference type="PROSITE" id="PS00522">
    <property type="entry name" value="DNA_POLYMERASE_X"/>
    <property type="match status" value="1"/>
</dbReference>
<evidence type="ECO:0000256" key="1">
    <source>
        <dbReference type="ARBA" id="ARBA00001946"/>
    </source>
</evidence>
<dbReference type="InterPro" id="IPR036420">
    <property type="entry name" value="BRCT_dom_sf"/>
</dbReference>
<dbReference type="GO" id="GO:0003887">
    <property type="term" value="F:DNA-directed DNA polymerase activity"/>
    <property type="evidence" value="ECO:0007669"/>
    <property type="project" value="UniProtKB-UniRule"/>
</dbReference>
<comment type="function">
    <text evidence="11">Gap-filling polymerase involved in repair of DNA double-strand breaks by non-homologous end joining (NHEJ). Participates in immunoglobulin (Ig) light chain gene rearrangement in V(D)J recombination.</text>
</comment>
<evidence type="ECO:0000313" key="17">
    <source>
        <dbReference type="Proteomes" id="UP000050525"/>
    </source>
</evidence>
<dbReference type="Pfam" id="PF14792">
    <property type="entry name" value="DNA_pol_B_palm"/>
    <property type="match status" value="1"/>
</dbReference>
<dbReference type="PANTHER" id="PTHR11276:SF24">
    <property type="entry name" value="DNA-DIRECTED DNA_RNA POLYMERASE MU"/>
    <property type="match status" value="1"/>
</dbReference>
<dbReference type="InterPro" id="IPR027249">
    <property type="entry name" value="DNA/RNApol_mu"/>
</dbReference>
<dbReference type="InterPro" id="IPR001726">
    <property type="entry name" value="TdT/Mu"/>
</dbReference>
<dbReference type="EC" id="2.7.7.7" evidence="13"/>
<keyword evidence="17" id="KW-1185">Reference proteome</keyword>
<dbReference type="Pfam" id="PF14716">
    <property type="entry name" value="HHH_8"/>
    <property type="match status" value="1"/>
</dbReference>
<dbReference type="Gene3D" id="3.30.460.10">
    <property type="entry name" value="Beta Polymerase, domain 2"/>
    <property type="match status" value="1"/>
</dbReference>
<dbReference type="Gene3D" id="1.10.150.110">
    <property type="entry name" value="DNA polymerase beta, N-terminal domain-like"/>
    <property type="match status" value="1"/>
</dbReference>
<dbReference type="STRING" id="8496.A0A151NPI6"/>
<comment type="catalytic activity">
    <reaction evidence="13">
        <text>DNA(n) + a 2'-deoxyribonucleoside 5'-triphosphate = DNA(n+1) + diphosphate</text>
        <dbReference type="Rhea" id="RHEA:22508"/>
        <dbReference type="Rhea" id="RHEA-COMP:17339"/>
        <dbReference type="Rhea" id="RHEA-COMP:17340"/>
        <dbReference type="ChEBI" id="CHEBI:33019"/>
        <dbReference type="ChEBI" id="CHEBI:61560"/>
        <dbReference type="ChEBI" id="CHEBI:173112"/>
        <dbReference type="EC" id="2.7.7.7"/>
    </reaction>
</comment>
<keyword evidence="7 13" id="KW-0479">Metal-binding</keyword>
<keyword evidence="5 13" id="KW-0808">Transferase</keyword>
<evidence type="ECO:0000256" key="14">
    <source>
        <dbReference type="PIRSR" id="PIRSR000817-1"/>
    </source>
</evidence>
<evidence type="ECO:0000259" key="15">
    <source>
        <dbReference type="SMART" id="SM00483"/>
    </source>
</evidence>
<dbReference type="PRINTS" id="PR00869">
    <property type="entry name" value="DNAPOLX"/>
</dbReference>
<dbReference type="SUPFAM" id="SSF47802">
    <property type="entry name" value="DNA polymerase beta, N-terminal domain-like"/>
    <property type="match status" value="1"/>
</dbReference>
<feature type="domain" description="DNA-directed DNA polymerase X" evidence="15">
    <location>
        <begin position="150"/>
        <end position="488"/>
    </location>
</feature>
<evidence type="ECO:0000256" key="9">
    <source>
        <dbReference type="ARBA" id="ARBA00023172"/>
    </source>
</evidence>
<feature type="binding site" evidence="14">
    <location>
        <position position="332"/>
    </location>
    <ligand>
        <name>Mg(2+)</name>
        <dbReference type="ChEBI" id="CHEBI:18420"/>
    </ligand>
</feature>
<dbReference type="PIRSF" id="PIRSF501176">
    <property type="entry name" value="DNApol_mu"/>
    <property type="match status" value="1"/>
</dbReference>
<dbReference type="Gene3D" id="3.30.210.10">
    <property type="entry name" value="DNA polymerase, thumb domain"/>
    <property type="match status" value="1"/>
</dbReference>
<dbReference type="SUPFAM" id="SSF81585">
    <property type="entry name" value="PsbU/PolX domain-like"/>
    <property type="match status" value="1"/>
</dbReference>
<evidence type="ECO:0000256" key="10">
    <source>
        <dbReference type="ARBA" id="ARBA00023242"/>
    </source>
</evidence>
<dbReference type="Pfam" id="PF14791">
    <property type="entry name" value="DNA_pol_B_thumb"/>
    <property type="match status" value="1"/>
</dbReference>
<dbReference type="InterPro" id="IPR043519">
    <property type="entry name" value="NT_sf"/>
</dbReference>
<dbReference type="InterPro" id="IPR022312">
    <property type="entry name" value="DNA_pol_X"/>
</dbReference>
<dbReference type="GO" id="GO:0003677">
    <property type="term" value="F:DNA binding"/>
    <property type="evidence" value="ECO:0007669"/>
    <property type="project" value="UniProtKB-UniRule"/>
</dbReference>
<evidence type="ECO:0000256" key="3">
    <source>
        <dbReference type="ARBA" id="ARBA00008323"/>
    </source>
</evidence>
<comment type="cofactor">
    <cofactor evidence="1 13 14">
        <name>Mg(2+)</name>
        <dbReference type="ChEBI" id="CHEBI:18420"/>
    </cofactor>
</comment>
<dbReference type="eggNOG" id="KOG2534">
    <property type="taxonomic scope" value="Eukaryota"/>
</dbReference>
<dbReference type="InterPro" id="IPR027421">
    <property type="entry name" value="DNA_pol_lamdba_lyase_dom_sf"/>
</dbReference>
<dbReference type="GO" id="GO:0006310">
    <property type="term" value="P:DNA recombination"/>
    <property type="evidence" value="ECO:0007669"/>
    <property type="project" value="UniProtKB-KW"/>
</dbReference>
<name>A0A151NPI6_ALLMI</name>
<dbReference type="InterPro" id="IPR028207">
    <property type="entry name" value="DNA_pol_B_palm_palm"/>
</dbReference>
<sequence length="489" mass="53504">MVCLAAILNMAEARTPVAECEYGDILDWSEVTPLVPGVSLSTRIRVRSLNKSRADLTQLQPHPPPSAALTHVVAEQLTGDEAAVWLARERGGVGGPSPQPAMLDLSWLTESISAGQPVPVEPRHRLHVTVTVEPSLQVAPYACQRRTPLDHPNPALVMALETLAEAALFAGEEARGLAFTRAASVLRCLPRALQGTHELSGLPCIGGHSHRVLQEVLEDGVCAEVEAVKQSERYQTMKLFTQIFGVGVRTADCWYREGLRSLGDLQSHGTRLTRQQQAGVECFEDLAVPVGRAEAEGLACLVLDAAARLLPSASVTLAGGFRRGKPHGHDVDLLLSHPEEGREVGLLGPLVAWLEEQGLLLYQHSQHSSYTTTAEPSSSCGPLDRFERCFTILRLVLPATGTGVRAWRAVRLDLVVVPHSQLPFALLGWTGSRHFERELRRFARHEREMVLNSHGLYNMRQGTFLPASSEEEIFQHLGLDYIPPTLRNA</sequence>
<dbReference type="CDD" id="cd00141">
    <property type="entry name" value="NT_POLXc"/>
    <property type="match status" value="1"/>
</dbReference>
<dbReference type="InterPro" id="IPR018944">
    <property type="entry name" value="DNA_pol_lambd_fingers_domain"/>
</dbReference>
<dbReference type="PIRSF" id="PIRSF000817">
    <property type="entry name" value="DNA_NT"/>
    <property type="match status" value="1"/>
</dbReference>
<reference evidence="16 17" key="1">
    <citation type="journal article" date="2012" name="Genome Biol.">
        <title>Sequencing three crocodilian genomes to illuminate the evolution of archosaurs and amniotes.</title>
        <authorList>
            <person name="St John J.A."/>
            <person name="Braun E.L."/>
            <person name="Isberg S.R."/>
            <person name="Miles L.G."/>
            <person name="Chong A.Y."/>
            <person name="Gongora J."/>
            <person name="Dalzell P."/>
            <person name="Moran C."/>
            <person name="Bed'hom B."/>
            <person name="Abzhanov A."/>
            <person name="Burgess S.C."/>
            <person name="Cooksey A.M."/>
            <person name="Castoe T.A."/>
            <person name="Crawford N.G."/>
            <person name="Densmore L.D."/>
            <person name="Drew J.C."/>
            <person name="Edwards S.V."/>
            <person name="Faircloth B.C."/>
            <person name="Fujita M.K."/>
            <person name="Greenwold M.J."/>
            <person name="Hoffmann F.G."/>
            <person name="Howard J.M."/>
            <person name="Iguchi T."/>
            <person name="Janes D.E."/>
            <person name="Khan S.Y."/>
            <person name="Kohno S."/>
            <person name="de Koning A.J."/>
            <person name="Lance S.L."/>
            <person name="McCarthy F.M."/>
            <person name="McCormack J.E."/>
            <person name="Merchant M.E."/>
            <person name="Peterson D.G."/>
            <person name="Pollock D.D."/>
            <person name="Pourmand N."/>
            <person name="Raney B.J."/>
            <person name="Roessler K.A."/>
            <person name="Sanford J.R."/>
            <person name="Sawyer R.H."/>
            <person name="Schmidt C.J."/>
            <person name="Triplett E.W."/>
            <person name="Tuberville T.D."/>
            <person name="Venegas-Anaya M."/>
            <person name="Howard J.T."/>
            <person name="Jarvis E.D."/>
            <person name="Guillette L.J.Jr."/>
            <person name="Glenn T.C."/>
            <person name="Green R.E."/>
            <person name="Ray D.A."/>
        </authorList>
    </citation>
    <scope>NUCLEOTIDE SEQUENCE [LARGE SCALE GENOMIC DNA]</scope>
    <source>
        <strain evidence="16">KSC_2009_1</strain>
    </source>
</reference>
<dbReference type="GO" id="GO:0005634">
    <property type="term" value="C:nucleus"/>
    <property type="evidence" value="ECO:0007669"/>
    <property type="project" value="UniProtKB-SubCell"/>
</dbReference>
<dbReference type="Proteomes" id="UP000050525">
    <property type="component" value="Unassembled WGS sequence"/>
</dbReference>
<evidence type="ECO:0000256" key="7">
    <source>
        <dbReference type="ARBA" id="ARBA00022723"/>
    </source>
</evidence>
<dbReference type="PANTHER" id="PTHR11276">
    <property type="entry name" value="DNA POLYMERASE TYPE-X FAMILY MEMBER"/>
    <property type="match status" value="1"/>
</dbReference>
<dbReference type="InterPro" id="IPR037160">
    <property type="entry name" value="DNA_Pol_thumb_sf"/>
</dbReference>
<dbReference type="InterPro" id="IPR002054">
    <property type="entry name" value="DNA-dir_DNA_pol_X"/>
</dbReference>
<evidence type="ECO:0000256" key="13">
    <source>
        <dbReference type="PIRNR" id="PIRNR000817"/>
    </source>
</evidence>
<evidence type="ECO:0000256" key="5">
    <source>
        <dbReference type="ARBA" id="ARBA00022679"/>
    </source>
</evidence>
<dbReference type="AlphaFoldDB" id="A0A151NPI6"/>
<organism evidence="16 17">
    <name type="scientific">Alligator mississippiensis</name>
    <name type="common">American alligator</name>
    <dbReference type="NCBI Taxonomy" id="8496"/>
    <lineage>
        <taxon>Eukaryota</taxon>
        <taxon>Metazoa</taxon>
        <taxon>Chordata</taxon>
        <taxon>Craniata</taxon>
        <taxon>Vertebrata</taxon>
        <taxon>Euteleostomi</taxon>
        <taxon>Archelosauria</taxon>
        <taxon>Archosauria</taxon>
        <taxon>Crocodylia</taxon>
        <taxon>Alligatoridae</taxon>
        <taxon>Alligatorinae</taxon>
        <taxon>Alligator</taxon>
    </lineage>
</organism>
<dbReference type="SMART" id="SM00483">
    <property type="entry name" value="POLXc"/>
    <property type="match status" value="1"/>
</dbReference>
<dbReference type="EMBL" id="AKHW03002443">
    <property type="protein sequence ID" value="KYO38559.1"/>
    <property type="molecule type" value="Genomic_DNA"/>
</dbReference>
<evidence type="ECO:0000313" key="16">
    <source>
        <dbReference type="EMBL" id="KYO38559.1"/>
    </source>
</evidence>
<gene>
    <name evidence="16" type="primary">POLM</name>
    <name evidence="16" type="ORF">Y1Q_0007448</name>
</gene>
<dbReference type="Pfam" id="PF10391">
    <property type="entry name" value="DNA_pol_lambd_f"/>
    <property type="match status" value="1"/>
</dbReference>
<keyword evidence="8 13" id="KW-0460">Magnesium</keyword>
<evidence type="ECO:0000256" key="2">
    <source>
        <dbReference type="ARBA" id="ARBA00004123"/>
    </source>
</evidence>
<evidence type="ECO:0000256" key="6">
    <source>
        <dbReference type="ARBA" id="ARBA00022695"/>
    </source>
</evidence>
<proteinExistence type="inferred from homology"/>
<dbReference type="FunFam" id="1.10.150.110:FF:000003">
    <property type="entry name" value="DNA polymerase mu"/>
    <property type="match status" value="1"/>
</dbReference>
<accession>A0A151NPI6</accession>
<comment type="caution">
    <text evidence="16">The sequence shown here is derived from an EMBL/GenBank/DDBJ whole genome shotgun (WGS) entry which is preliminary data.</text>
</comment>
<dbReference type="InterPro" id="IPR019843">
    <property type="entry name" value="DNA_pol-X_BS"/>
</dbReference>
<dbReference type="PRINTS" id="PR00871">
    <property type="entry name" value="DNAPOLXTDT"/>
</dbReference>
<feature type="binding site" evidence="14">
    <location>
        <position position="413"/>
    </location>
    <ligand>
        <name>Mg(2+)</name>
        <dbReference type="ChEBI" id="CHEBI:18420"/>
    </ligand>
</feature>